<dbReference type="AlphaFoldDB" id="A0A517NWM6"/>
<organism evidence="2 3">
    <name type="scientific">Stieleria marina</name>
    <dbReference type="NCBI Taxonomy" id="1930275"/>
    <lineage>
        <taxon>Bacteria</taxon>
        <taxon>Pseudomonadati</taxon>
        <taxon>Planctomycetota</taxon>
        <taxon>Planctomycetia</taxon>
        <taxon>Pirellulales</taxon>
        <taxon>Pirellulaceae</taxon>
        <taxon>Stieleria</taxon>
    </lineage>
</organism>
<evidence type="ECO:0000313" key="3">
    <source>
        <dbReference type="Proteomes" id="UP000319817"/>
    </source>
</evidence>
<dbReference type="Proteomes" id="UP000319817">
    <property type="component" value="Chromosome"/>
</dbReference>
<keyword evidence="1" id="KW-0472">Membrane</keyword>
<reference evidence="2 3" key="1">
    <citation type="submission" date="2019-02" db="EMBL/GenBank/DDBJ databases">
        <title>Deep-cultivation of Planctomycetes and their phenomic and genomic characterization uncovers novel biology.</title>
        <authorList>
            <person name="Wiegand S."/>
            <person name="Jogler M."/>
            <person name="Boedeker C."/>
            <person name="Pinto D."/>
            <person name="Vollmers J."/>
            <person name="Rivas-Marin E."/>
            <person name="Kohn T."/>
            <person name="Peeters S.H."/>
            <person name="Heuer A."/>
            <person name="Rast P."/>
            <person name="Oberbeckmann S."/>
            <person name="Bunk B."/>
            <person name="Jeske O."/>
            <person name="Meyerdierks A."/>
            <person name="Storesund J.E."/>
            <person name="Kallscheuer N."/>
            <person name="Luecker S."/>
            <person name="Lage O.M."/>
            <person name="Pohl T."/>
            <person name="Merkel B.J."/>
            <person name="Hornburger P."/>
            <person name="Mueller R.-W."/>
            <person name="Bruemmer F."/>
            <person name="Labrenz M."/>
            <person name="Spormann A.M."/>
            <person name="Op den Camp H."/>
            <person name="Overmann J."/>
            <person name="Amann R."/>
            <person name="Jetten M.S.M."/>
            <person name="Mascher T."/>
            <person name="Medema M.H."/>
            <person name="Devos D.P."/>
            <person name="Kaster A.-K."/>
            <person name="Ovreas L."/>
            <person name="Rohde M."/>
            <person name="Galperin M.Y."/>
            <person name="Jogler C."/>
        </authorList>
    </citation>
    <scope>NUCLEOTIDE SEQUENCE [LARGE SCALE GENOMIC DNA]</scope>
    <source>
        <strain evidence="2 3">K23_9</strain>
    </source>
</reference>
<evidence type="ECO:0000313" key="2">
    <source>
        <dbReference type="EMBL" id="QDT11521.1"/>
    </source>
</evidence>
<gene>
    <name evidence="2" type="ORF">K239x_35190</name>
</gene>
<keyword evidence="1" id="KW-0812">Transmembrane</keyword>
<evidence type="ECO:0000256" key="1">
    <source>
        <dbReference type="SAM" id="Phobius"/>
    </source>
</evidence>
<keyword evidence="1" id="KW-1133">Transmembrane helix</keyword>
<proteinExistence type="predicted"/>
<protein>
    <submittedName>
        <fullName evidence="2">Uncharacterized protein</fullName>
    </submittedName>
</protein>
<accession>A0A517NWM6</accession>
<feature type="transmembrane region" description="Helical" evidence="1">
    <location>
        <begin position="49"/>
        <end position="66"/>
    </location>
</feature>
<keyword evidence="3" id="KW-1185">Reference proteome</keyword>
<name>A0A517NWM6_9BACT</name>
<dbReference type="RefSeq" id="WP_145419338.1">
    <property type="nucleotide sequence ID" value="NZ_CP036526.1"/>
</dbReference>
<sequence length="170" mass="19753">MKNASDREDFYQEIPSKFGLYFILFVIGGFGAMATLAALTRNFRDADDWFLLIMGVMVLLLAMRLYQIACWPSFSLTQDELIIRKWLGTRKFLYSDIESLSDYQEWTKARRTHSGTKTRPILIHYLEITLRSGKTKTYPLPTYHTNQGLLESISRRTRREIRSLGIKGDG</sequence>
<dbReference type="EMBL" id="CP036526">
    <property type="protein sequence ID" value="QDT11521.1"/>
    <property type="molecule type" value="Genomic_DNA"/>
</dbReference>
<feature type="transmembrane region" description="Helical" evidence="1">
    <location>
        <begin position="20"/>
        <end position="40"/>
    </location>
</feature>